<accession>A0A1V9X6L1</accession>
<feature type="transmembrane region" description="Helical" evidence="1">
    <location>
        <begin position="131"/>
        <end position="152"/>
    </location>
</feature>
<keyword evidence="1" id="KW-1133">Transmembrane helix</keyword>
<keyword evidence="3" id="KW-1185">Reference proteome</keyword>
<protein>
    <submittedName>
        <fullName evidence="2">Glutamate receptor</fullName>
    </submittedName>
</protein>
<dbReference type="OrthoDB" id="5984008at2759"/>
<keyword evidence="2" id="KW-0675">Receptor</keyword>
<dbReference type="InterPro" id="IPR015683">
    <property type="entry name" value="Ionotropic_Glu_rcpt"/>
</dbReference>
<evidence type="ECO:0000313" key="3">
    <source>
        <dbReference type="Proteomes" id="UP000192247"/>
    </source>
</evidence>
<keyword evidence="1" id="KW-0812">Transmembrane</keyword>
<dbReference type="Gene3D" id="3.40.190.10">
    <property type="entry name" value="Periplasmic binding protein-like II"/>
    <property type="match status" value="1"/>
</dbReference>
<sequence length="196" mass="22592">ETEYPNYKQLYAKLDKDAAVRNLTEAIQRVKNEEFALFLETPYIEYFVGRDCSLQQIEGTVGSVSYGIAMSQGSSLQKYLSAGVLSLRREGSLQVMRAKWWNEQHAGRHCPNHHHIVRPTPFTVRFGRVNMLFVFLLGGIILSVAITIYNYVRKQMTIEDRNDFRYFLPTLMREVRTLFRKQATPANPSPELIGQA</sequence>
<dbReference type="EMBL" id="MNPL01021779">
    <property type="protein sequence ID" value="OQR69229.1"/>
    <property type="molecule type" value="Genomic_DNA"/>
</dbReference>
<dbReference type="SUPFAM" id="SSF53850">
    <property type="entry name" value="Periplasmic binding protein-like II"/>
    <property type="match status" value="1"/>
</dbReference>
<organism evidence="2 3">
    <name type="scientific">Tropilaelaps mercedesae</name>
    <dbReference type="NCBI Taxonomy" id="418985"/>
    <lineage>
        <taxon>Eukaryota</taxon>
        <taxon>Metazoa</taxon>
        <taxon>Ecdysozoa</taxon>
        <taxon>Arthropoda</taxon>
        <taxon>Chelicerata</taxon>
        <taxon>Arachnida</taxon>
        <taxon>Acari</taxon>
        <taxon>Parasitiformes</taxon>
        <taxon>Mesostigmata</taxon>
        <taxon>Gamasina</taxon>
        <taxon>Dermanyssoidea</taxon>
        <taxon>Laelapidae</taxon>
        <taxon>Tropilaelaps</taxon>
    </lineage>
</organism>
<dbReference type="STRING" id="418985.A0A1V9X6L1"/>
<evidence type="ECO:0000256" key="1">
    <source>
        <dbReference type="SAM" id="Phobius"/>
    </source>
</evidence>
<comment type="caution">
    <text evidence="2">The sequence shown here is derived from an EMBL/GenBank/DDBJ whole genome shotgun (WGS) entry which is preliminary data.</text>
</comment>
<dbReference type="AlphaFoldDB" id="A0A1V9X6L1"/>
<reference evidence="2 3" key="1">
    <citation type="journal article" date="2017" name="Gigascience">
        <title>Draft genome of the honey bee ectoparasitic mite, Tropilaelaps mercedesae, is shaped by the parasitic life history.</title>
        <authorList>
            <person name="Dong X."/>
            <person name="Armstrong S.D."/>
            <person name="Xia D."/>
            <person name="Makepeace B.L."/>
            <person name="Darby A.C."/>
            <person name="Kadowaki T."/>
        </authorList>
    </citation>
    <scope>NUCLEOTIDE SEQUENCE [LARGE SCALE GENOMIC DNA]</scope>
    <source>
        <strain evidence="2">Wuxi-XJTLU</strain>
    </source>
</reference>
<keyword evidence="1" id="KW-0472">Membrane</keyword>
<proteinExistence type="predicted"/>
<evidence type="ECO:0000313" key="2">
    <source>
        <dbReference type="EMBL" id="OQR69229.1"/>
    </source>
</evidence>
<name>A0A1V9X6L1_9ACAR</name>
<dbReference type="PANTHER" id="PTHR18966">
    <property type="entry name" value="IONOTROPIC GLUTAMATE RECEPTOR"/>
    <property type="match status" value="1"/>
</dbReference>
<gene>
    <name evidence="2" type="ORF">BIW11_12389</name>
</gene>
<feature type="non-terminal residue" evidence="2">
    <location>
        <position position="1"/>
    </location>
</feature>
<dbReference type="InParanoid" id="A0A1V9X6L1"/>
<dbReference type="Proteomes" id="UP000192247">
    <property type="component" value="Unassembled WGS sequence"/>
</dbReference>